<gene>
    <name evidence="1" type="ORF">ASIM_LOCUS14110</name>
</gene>
<accession>A0A158PPH8</accession>
<proteinExistence type="predicted"/>
<reference evidence="3" key="1">
    <citation type="submission" date="2016-04" db="UniProtKB">
        <authorList>
            <consortium name="WormBaseParasite"/>
        </authorList>
    </citation>
    <scope>IDENTIFICATION</scope>
</reference>
<dbReference type="OrthoDB" id="70899at2759"/>
<dbReference type="InterPro" id="IPR029321">
    <property type="entry name" value="INTS2"/>
</dbReference>
<dbReference type="WBParaSite" id="ASIM_0001470001-mRNA-1">
    <property type="protein sequence ID" value="ASIM_0001470001-mRNA-1"/>
    <property type="gene ID" value="ASIM_0001470001"/>
</dbReference>
<keyword evidence="2" id="KW-1185">Reference proteome</keyword>
<evidence type="ECO:0000313" key="3">
    <source>
        <dbReference type="WBParaSite" id="ASIM_0001470001-mRNA-1"/>
    </source>
</evidence>
<reference evidence="1 2" key="2">
    <citation type="submission" date="2018-11" db="EMBL/GenBank/DDBJ databases">
        <authorList>
            <consortium name="Pathogen Informatics"/>
        </authorList>
    </citation>
    <scope>NUCLEOTIDE SEQUENCE [LARGE SCALE GENOMIC DNA]</scope>
</reference>
<dbReference type="AlphaFoldDB" id="A0A158PPH8"/>
<dbReference type="Pfam" id="PF14750">
    <property type="entry name" value="INTS2"/>
    <property type="match status" value="2"/>
</dbReference>
<dbReference type="GO" id="GO:0034472">
    <property type="term" value="P:snRNA 3'-end processing"/>
    <property type="evidence" value="ECO:0007669"/>
    <property type="project" value="TreeGrafter"/>
</dbReference>
<evidence type="ECO:0000313" key="2">
    <source>
        <dbReference type="Proteomes" id="UP000267096"/>
    </source>
</evidence>
<evidence type="ECO:0000313" key="1">
    <source>
        <dbReference type="EMBL" id="VDK51500.1"/>
    </source>
</evidence>
<dbReference type="PANTHER" id="PTHR28608:SF1">
    <property type="entry name" value="INTEGRATOR COMPLEX SUBUNIT 2"/>
    <property type="match status" value="1"/>
</dbReference>
<dbReference type="Proteomes" id="UP000267096">
    <property type="component" value="Unassembled WGS sequence"/>
</dbReference>
<sequence>MNFKTVYEAIKNGSIINRIEEFSCEELKPFLPVLAFAAFSAQDEASSDVSDSLDKLRSRLMEFKQCNSLVELVNVDVDRIIDDLINNPSDINLKINLRCASPYDKVKMIAYALLKIPSSTVLSNANISASATTFADMNLFDEQCSIDELICVMLMCVRRCPDKFDINLIIHALLPLPSAPDLITKLLCNLGDSTEASVEYLIALHYPDSSLLSKQRSDILFKLLGALIVVGGLELSSDETRQWILFITRTECADERYVCMALSIKLDIRSLTKIRSLFLRHATSERELIHKVSLLPVITKFNGSHKGFLSAHCITQLLTARSFAKHSIPIHEWISSQIVECTIPVHPAIVELITSYASSCLPIDSDCNVSEPLSQQFIQELFFGDMIDERRLVPRLLTLFFMLSLKYQLDKFDYSHHNNVSYPYKEEFECRLPIRYMIGVMNARPDDFHELRPQLLKVVSHFYAYMLPNANSFLYDINSDLRSSSFKTDGIGEVNATCEMELEMKCPMKSLALIEQFEWSRLQKQIHLRNFVLKTMNMVVDKQNMSDPFIKSLIYIWMRIENIETVQFVEETVQALSGLRITHEMLCMQPMLLYESNDYVFRNAPLFSCFLRILSFYQQDTRAEREELAKSLFGAQDSELVQMLLEVCCEFGDDKVKKLACDHIHQMFIADTSLLKLVHFQGYPLSMISMTVRLIPSMHACLDFVHDILALRDLTKRLFATLLIIELAKQASRILPFDEALAYLSLLIPSLSQIMDIFPQINDDISFLLSEISKLINDGMKASSTVAVTNDCHAQKLLDDIACVISKRGDIITYKCLGS</sequence>
<protein>
    <submittedName>
        <fullName evidence="3">Integrator complex subunit 2 (inferred by orthology to a human protein)</fullName>
    </submittedName>
</protein>
<dbReference type="EMBL" id="UYRR01031620">
    <property type="protein sequence ID" value="VDK51500.1"/>
    <property type="molecule type" value="Genomic_DNA"/>
</dbReference>
<dbReference type="PANTHER" id="PTHR28608">
    <property type="entry name" value="INTEGRATOR COMPLEX SUBUNIT 2"/>
    <property type="match status" value="1"/>
</dbReference>
<organism evidence="3">
    <name type="scientific">Anisakis simplex</name>
    <name type="common">Herring worm</name>
    <dbReference type="NCBI Taxonomy" id="6269"/>
    <lineage>
        <taxon>Eukaryota</taxon>
        <taxon>Metazoa</taxon>
        <taxon>Ecdysozoa</taxon>
        <taxon>Nematoda</taxon>
        <taxon>Chromadorea</taxon>
        <taxon>Rhabditida</taxon>
        <taxon>Spirurina</taxon>
        <taxon>Ascaridomorpha</taxon>
        <taxon>Ascaridoidea</taxon>
        <taxon>Anisakidae</taxon>
        <taxon>Anisakis</taxon>
        <taxon>Anisakis simplex complex</taxon>
    </lineage>
</organism>
<dbReference type="GO" id="GO:0032039">
    <property type="term" value="C:integrator complex"/>
    <property type="evidence" value="ECO:0007669"/>
    <property type="project" value="InterPro"/>
</dbReference>
<name>A0A158PPH8_ANISI</name>